<dbReference type="RefSeq" id="XP_056526404.1">
    <property type="nucleotide sequence ID" value="XM_056661238.1"/>
</dbReference>
<evidence type="ECO:0000256" key="1">
    <source>
        <dbReference type="SAM" id="MobiDB-lite"/>
    </source>
</evidence>
<dbReference type="AlphaFoldDB" id="A0A9W9LBH5"/>
<name>A0A9W9LBH5_9EURO</name>
<comment type="caution">
    <text evidence="2">The sequence shown here is derived from an EMBL/GenBank/DDBJ whole genome shotgun (WGS) entry which is preliminary data.</text>
</comment>
<gene>
    <name evidence="2" type="ORF">N7515_000494</name>
</gene>
<dbReference type="Proteomes" id="UP001149079">
    <property type="component" value="Unassembled WGS sequence"/>
</dbReference>
<accession>A0A9W9LBH5</accession>
<dbReference type="GeneID" id="81400408"/>
<feature type="region of interest" description="Disordered" evidence="1">
    <location>
        <begin position="1"/>
        <end position="24"/>
    </location>
</feature>
<sequence length="60" mass="6488">MSHMHPSPGSGCGRRSKQSAYEFNGSTHSGAYATFLREKDVPSMLGPDSMVSPETRRSDA</sequence>
<evidence type="ECO:0000313" key="2">
    <source>
        <dbReference type="EMBL" id="KAJ5145930.1"/>
    </source>
</evidence>
<protein>
    <submittedName>
        <fullName evidence="2">Uncharacterized protein</fullName>
    </submittedName>
</protein>
<reference evidence="2" key="2">
    <citation type="journal article" date="2023" name="IMA Fungus">
        <title>Comparative genomic study of the Penicillium genus elucidates a diverse pangenome and 15 lateral gene transfer events.</title>
        <authorList>
            <person name="Petersen C."/>
            <person name="Sorensen T."/>
            <person name="Nielsen M.R."/>
            <person name="Sondergaard T.E."/>
            <person name="Sorensen J.L."/>
            <person name="Fitzpatrick D.A."/>
            <person name="Frisvad J.C."/>
            <person name="Nielsen K.L."/>
        </authorList>
    </citation>
    <scope>NUCLEOTIDE SEQUENCE</scope>
    <source>
        <strain evidence="2">IBT 22155</strain>
    </source>
</reference>
<proteinExistence type="predicted"/>
<dbReference type="EMBL" id="JAPQKL010000001">
    <property type="protein sequence ID" value="KAJ5145930.1"/>
    <property type="molecule type" value="Genomic_DNA"/>
</dbReference>
<keyword evidence="3" id="KW-1185">Reference proteome</keyword>
<evidence type="ECO:0000313" key="3">
    <source>
        <dbReference type="Proteomes" id="UP001149079"/>
    </source>
</evidence>
<organism evidence="2 3">
    <name type="scientific">Penicillium bovifimosum</name>
    <dbReference type="NCBI Taxonomy" id="126998"/>
    <lineage>
        <taxon>Eukaryota</taxon>
        <taxon>Fungi</taxon>
        <taxon>Dikarya</taxon>
        <taxon>Ascomycota</taxon>
        <taxon>Pezizomycotina</taxon>
        <taxon>Eurotiomycetes</taxon>
        <taxon>Eurotiomycetidae</taxon>
        <taxon>Eurotiales</taxon>
        <taxon>Aspergillaceae</taxon>
        <taxon>Penicillium</taxon>
    </lineage>
</organism>
<feature type="region of interest" description="Disordered" evidence="1">
    <location>
        <begin position="36"/>
        <end position="60"/>
    </location>
</feature>
<reference evidence="2" key="1">
    <citation type="submission" date="2022-11" db="EMBL/GenBank/DDBJ databases">
        <authorList>
            <person name="Petersen C."/>
        </authorList>
    </citation>
    <scope>NUCLEOTIDE SEQUENCE</scope>
    <source>
        <strain evidence="2">IBT 22155</strain>
    </source>
</reference>